<feature type="transmembrane region" description="Helical" evidence="2">
    <location>
        <begin position="158"/>
        <end position="177"/>
    </location>
</feature>
<keyword evidence="4" id="KW-1185">Reference proteome</keyword>
<protein>
    <recommendedName>
        <fullName evidence="5">DUF5134 domain-containing protein</fullName>
    </recommendedName>
</protein>
<feature type="transmembrane region" description="Helical" evidence="2">
    <location>
        <begin position="6"/>
        <end position="24"/>
    </location>
</feature>
<comment type="caution">
    <text evidence="3">The sequence shown here is derived from an EMBL/GenBank/DDBJ whole genome shotgun (WGS) entry which is preliminary data.</text>
</comment>
<dbReference type="Pfam" id="PF17197">
    <property type="entry name" value="DUF5134"/>
    <property type="match status" value="1"/>
</dbReference>
<evidence type="ECO:0000256" key="2">
    <source>
        <dbReference type="SAM" id="Phobius"/>
    </source>
</evidence>
<gene>
    <name evidence="3" type="ORF">GCM10023082_36350</name>
</gene>
<accession>A0ABP7FCY6</accession>
<evidence type="ECO:0000313" key="3">
    <source>
        <dbReference type="EMBL" id="GAA3736006.1"/>
    </source>
</evidence>
<feature type="compositionally biased region" description="Basic and acidic residues" evidence="1">
    <location>
        <begin position="187"/>
        <end position="205"/>
    </location>
</feature>
<sequence>MIAAAGLRWLLTLVFAAVAGYAGWRAAVPVRAGGRRQDTTERVAHALHAVMAVAMAVMAWPWGMRLPAMPQIVFFALAGGWFPAVALVRARRTGLGRGLLHALPHAVMMGAMAWMLAVMTAGDVPHSGGGAGSMADMPGMDMSAPGATATMTLHGTDGTVAAVLAAAFLALALRRLARGFDLARAAPRRERAAGEDTADRARGAEDCAVGQARTAADTADRDRRAGEDTADRARGAGDRVLSGAYDLSCHGVMALGMAVMLAVLA</sequence>
<reference evidence="4" key="1">
    <citation type="journal article" date="2019" name="Int. J. Syst. Evol. Microbiol.">
        <title>The Global Catalogue of Microorganisms (GCM) 10K type strain sequencing project: providing services to taxonomists for standard genome sequencing and annotation.</title>
        <authorList>
            <consortium name="The Broad Institute Genomics Platform"/>
            <consortium name="The Broad Institute Genome Sequencing Center for Infectious Disease"/>
            <person name="Wu L."/>
            <person name="Ma J."/>
        </authorList>
    </citation>
    <scope>NUCLEOTIDE SEQUENCE [LARGE SCALE GENOMIC DNA]</scope>
    <source>
        <strain evidence="4">JCM 30846</strain>
    </source>
</reference>
<feature type="transmembrane region" description="Helical" evidence="2">
    <location>
        <begin position="99"/>
        <end position="117"/>
    </location>
</feature>
<proteinExistence type="predicted"/>
<feature type="transmembrane region" description="Helical" evidence="2">
    <location>
        <begin position="244"/>
        <end position="264"/>
    </location>
</feature>
<name>A0ABP7FCY6_9ACTN</name>
<feature type="compositionally biased region" description="Basic and acidic residues" evidence="1">
    <location>
        <begin position="218"/>
        <end position="232"/>
    </location>
</feature>
<keyword evidence="2" id="KW-0472">Membrane</keyword>
<dbReference type="Proteomes" id="UP001499884">
    <property type="component" value="Unassembled WGS sequence"/>
</dbReference>
<evidence type="ECO:0000256" key="1">
    <source>
        <dbReference type="SAM" id="MobiDB-lite"/>
    </source>
</evidence>
<keyword evidence="2" id="KW-0812">Transmembrane</keyword>
<evidence type="ECO:0008006" key="5">
    <source>
        <dbReference type="Google" id="ProtNLM"/>
    </source>
</evidence>
<dbReference type="EMBL" id="BAABEP010000024">
    <property type="protein sequence ID" value="GAA3736006.1"/>
    <property type="molecule type" value="Genomic_DNA"/>
</dbReference>
<keyword evidence="2" id="KW-1133">Transmembrane helix</keyword>
<feature type="transmembrane region" description="Helical" evidence="2">
    <location>
        <begin position="68"/>
        <end position="87"/>
    </location>
</feature>
<feature type="transmembrane region" description="Helical" evidence="2">
    <location>
        <begin position="45"/>
        <end position="62"/>
    </location>
</feature>
<feature type="region of interest" description="Disordered" evidence="1">
    <location>
        <begin position="187"/>
        <end position="232"/>
    </location>
</feature>
<organism evidence="3 4">
    <name type="scientific">Streptomyces tremellae</name>
    <dbReference type="NCBI Taxonomy" id="1124239"/>
    <lineage>
        <taxon>Bacteria</taxon>
        <taxon>Bacillati</taxon>
        <taxon>Actinomycetota</taxon>
        <taxon>Actinomycetes</taxon>
        <taxon>Kitasatosporales</taxon>
        <taxon>Streptomycetaceae</taxon>
        <taxon>Streptomyces</taxon>
    </lineage>
</organism>
<dbReference type="RefSeq" id="WP_345648213.1">
    <property type="nucleotide sequence ID" value="NZ_BAABEP010000024.1"/>
</dbReference>
<dbReference type="InterPro" id="IPR033458">
    <property type="entry name" value="DUF5134"/>
</dbReference>
<evidence type="ECO:0000313" key="4">
    <source>
        <dbReference type="Proteomes" id="UP001499884"/>
    </source>
</evidence>